<dbReference type="GO" id="GO:0051087">
    <property type="term" value="F:protein-folding chaperone binding"/>
    <property type="evidence" value="ECO:0007669"/>
    <property type="project" value="TreeGrafter"/>
</dbReference>
<dbReference type="InterPro" id="IPR036869">
    <property type="entry name" value="J_dom_sf"/>
</dbReference>
<comment type="caution">
    <text evidence="3">The sequence shown here is derived from an EMBL/GenBank/DDBJ whole genome shotgun (WGS) entry which is preliminary data.</text>
</comment>
<dbReference type="InterPro" id="IPR001623">
    <property type="entry name" value="DnaJ_domain"/>
</dbReference>
<protein>
    <recommendedName>
        <fullName evidence="2">J domain-containing protein</fullName>
    </recommendedName>
</protein>
<dbReference type="CDD" id="cd06257">
    <property type="entry name" value="DnaJ"/>
    <property type="match status" value="1"/>
</dbReference>
<dbReference type="GO" id="GO:0005737">
    <property type="term" value="C:cytoplasm"/>
    <property type="evidence" value="ECO:0007669"/>
    <property type="project" value="TreeGrafter"/>
</dbReference>
<feature type="region of interest" description="Disordered" evidence="1">
    <location>
        <begin position="40"/>
        <end position="60"/>
    </location>
</feature>
<evidence type="ECO:0000256" key="1">
    <source>
        <dbReference type="SAM" id="MobiDB-lite"/>
    </source>
</evidence>
<dbReference type="PROSITE" id="PS50076">
    <property type="entry name" value="DNAJ_2"/>
    <property type="match status" value="1"/>
</dbReference>
<keyword evidence="4" id="KW-1185">Reference proteome</keyword>
<evidence type="ECO:0000259" key="2">
    <source>
        <dbReference type="PROSITE" id="PS50076"/>
    </source>
</evidence>
<evidence type="ECO:0000313" key="4">
    <source>
        <dbReference type="Proteomes" id="UP001515480"/>
    </source>
</evidence>
<reference evidence="3 4" key="1">
    <citation type="journal article" date="2024" name="Science">
        <title>Giant polyketide synthase enzymes in the biosynthesis of giant marine polyether toxins.</title>
        <authorList>
            <person name="Fallon T.R."/>
            <person name="Shende V.V."/>
            <person name="Wierzbicki I.H."/>
            <person name="Pendleton A.L."/>
            <person name="Watervoot N.F."/>
            <person name="Auber R.P."/>
            <person name="Gonzalez D.J."/>
            <person name="Wisecaver J.H."/>
            <person name="Moore B.S."/>
        </authorList>
    </citation>
    <scope>NUCLEOTIDE SEQUENCE [LARGE SCALE GENOMIC DNA]</scope>
    <source>
        <strain evidence="3 4">12B1</strain>
    </source>
</reference>
<dbReference type="PRINTS" id="PR00625">
    <property type="entry name" value="JDOMAIN"/>
</dbReference>
<dbReference type="PANTHER" id="PTHR43948:SF10">
    <property type="entry name" value="MRJ, ISOFORM E"/>
    <property type="match status" value="1"/>
</dbReference>
<feature type="region of interest" description="Disordered" evidence="1">
    <location>
        <begin position="434"/>
        <end position="457"/>
    </location>
</feature>
<dbReference type="Proteomes" id="UP001515480">
    <property type="component" value="Unassembled WGS sequence"/>
</dbReference>
<accession>A0AB34J1W0</accession>
<dbReference type="AlphaFoldDB" id="A0AB34J1W0"/>
<dbReference type="SMART" id="SM00271">
    <property type="entry name" value="DnaJ"/>
    <property type="match status" value="1"/>
</dbReference>
<dbReference type="PROSITE" id="PS00636">
    <property type="entry name" value="DNAJ_1"/>
    <property type="match status" value="1"/>
</dbReference>
<feature type="compositionally biased region" description="Basic and acidic residues" evidence="1">
    <location>
        <begin position="436"/>
        <end position="455"/>
    </location>
</feature>
<evidence type="ECO:0000313" key="3">
    <source>
        <dbReference type="EMBL" id="KAL1511503.1"/>
    </source>
</evidence>
<dbReference type="GO" id="GO:0044183">
    <property type="term" value="F:protein folding chaperone"/>
    <property type="evidence" value="ECO:0007669"/>
    <property type="project" value="TreeGrafter"/>
</dbReference>
<dbReference type="GO" id="GO:0051082">
    <property type="term" value="F:unfolded protein binding"/>
    <property type="evidence" value="ECO:0007669"/>
    <property type="project" value="TreeGrafter"/>
</dbReference>
<name>A0AB34J1W0_PRYPA</name>
<dbReference type="Gene3D" id="2.60.120.620">
    <property type="entry name" value="q2cbj1_9rhob like domain"/>
    <property type="match status" value="1"/>
</dbReference>
<dbReference type="SUPFAM" id="SSF46565">
    <property type="entry name" value="Chaperone J-domain"/>
    <property type="match status" value="1"/>
</dbReference>
<sequence>MPLSRAQMEALRDECLADDIEIDFDRMKDWSADHLRAFFENGGVEPEPPREAPPPRSERLSADADYYETLGLQRSADATEIKKAYRKLAIKFHPDKNPHNLEDAEANFKLVSEAYEVLSDPAQRASYDRFGKDGVKGRAGSVDPNELFRQMFEGMQDMLAQMMAGRVGSGTDPRVPHPGMAGFGFGVHGAAGHGVRVEIDLASLFGQMGGMNMGGAGFVNVRPPRTAHAYEQLCHTLQAKYGDAPTPPAAAADGWSRAELARFYQSSGKWKPLVERTNNGAMLNKLGWRTRLDKALRRGMHVSFLDGGAMSAAEGRPEHYATVVDALANNGFCAVNFGVKGRYSDFDPLSQACAELDAMCKMSKPSVDSETGELSVSTRILGRGSCPALQGINESLTNFVLGLRNTMAESSLGVQLTAYTETKFSVMLPGASTSKARFDREGPPDESGPERRVDSSDGCSYTQQEFIDFYGPSWQARWASAKPPTGNEDKRKLSAILFLDHDWQARNGGMTTVYDFDDVKGTFSALELAPQGDTLLLFRSDRVLYQFTSLQNKPRHAISVQFLGHYV</sequence>
<feature type="domain" description="J" evidence="2">
    <location>
        <begin position="65"/>
        <end position="131"/>
    </location>
</feature>
<dbReference type="Gene3D" id="1.10.287.110">
    <property type="entry name" value="DnaJ domain"/>
    <property type="match status" value="1"/>
</dbReference>
<dbReference type="Pfam" id="PF00226">
    <property type="entry name" value="DnaJ"/>
    <property type="match status" value="1"/>
</dbReference>
<proteinExistence type="predicted"/>
<gene>
    <name evidence="3" type="ORF">AB1Y20_006300</name>
</gene>
<dbReference type="PANTHER" id="PTHR43948">
    <property type="entry name" value="DNAJ HOMOLOG SUBFAMILY B"/>
    <property type="match status" value="1"/>
</dbReference>
<dbReference type="InterPro" id="IPR018253">
    <property type="entry name" value="DnaJ_domain_CS"/>
</dbReference>
<organism evidence="3 4">
    <name type="scientific">Prymnesium parvum</name>
    <name type="common">Toxic golden alga</name>
    <dbReference type="NCBI Taxonomy" id="97485"/>
    <lineage>
        <taxon>Eukaryota</taxon>
        <taxon>Haptista</taxon>
        <taxon>Haptophyta</taxon>
        <taxon>Prymnesiophyceae</taxon>
        <taxon>Prymnesiales</taxon>
        <taxon>Prymnesiaceae</taxon>
        <taxon>Prymnesium</taxon>
    </lineage>
</organism>
<dbReference type="GO" id="GO:0005634">
    <property type="term" value="C:nucleus"/>
    <property type="evidence" value="ECO:0007669"/>
    <property type="project" value="TreeGrafter"/>
</dbReference>
<dbReference type="EMBL" id="JBGBPQ010000014">
    <property type="protein sequence ID" value="KAL1511503.1"/>
    <property type="molecule type" value="Genomic_DNA"/>
</dbReference>